<dbReference type="SMART" id="SM00729">
    <property type="entry name" value="Elp3"/>
    <property type="match status" value="1"/>
</dbReference>
<evidence type="ECO:0000256" key="3">
    <source>
        <dbReference type="ARBA" id="ARBA00022723"/>
    </source>
</evidence>
<feature type="domain" description="Radical SAM core" evidence="6">
    <location>
        <begin position="238"/>
        <end position="460"/>
    </location>
</feature>
<evidence type="ECO:0000256" key="4">
    <source>
        <dbReference type="ARBA" id="ARBA00023004"/>
    </source>
</evidence>
<dbReference type="Pfam" id="PF04055">
    <property type="entry name" value="Radical_SAM"/>
    <property type="match status" value="1"/>
</dbReference>
<organism evidence="7 8">
    <name type="scientific">Candidatus Daviesbacteria bacterium GW2011_GWA2_42_7</name>
    <dbReference type="NCBI Taxonomy" id="1618425"/>
    <lineage>
        <taxon>Bacteria</taxon>
        <taxon>Candidatus Daviesiibacteriota</taxon>
    </lineage>
</organism>
<comment type="cofactor">
    <cofactor evidence="1">
        <name>[4Fe-4S] cluster</name>
        <dbReference type="ChEBI" id="CHEBI:49883"/>
    </cofactor>
</comment>
<evidence type="ECO:0000256" key="5">
    <source>
        <dbReference type="ARBA" id="ARBA00023014"/>
    </source>
</evidence>
<dbReference type="PANTHER" id="PTHR43409">
    <property type="entry name" value="ANAEROBIC MAGNESIUM-PROTOPORPHYRIN IX MONOMETHYL ESTER CYCLASE-RELATED"/>
    <property type="match status" value="1"/>
</dbReference>
<dbReference type="SFLD" id="SFLDS00029">
    <property type="entry name" value="Radical_SAM"/>
    <property type="match status" value="1"/>
</dbReference>
<dbReference type="InterPro" id="IPR051198">
    <property type="entry name" value="BchE-like"/>
</dbReference>
<reference evidence="7 8" key="1">
    <citation type="journal article" date="2015" name="Nature">
        <title>rRNA introns, odd ribosomes, and small enigmatic genomes across a large radiation of phyla.</title>
        <authorList>
            <person name="Brown C.T."/>
            <person name="Hug L.A."/>
            <person name="Thomas B.C."/>
            <person name="Sharon I."/>
            <person name="Castelle C.J."/>
            <person name="Singh A."/>
            <person name="Wilkins M.J."/>
            <person name="Williams K.H."/>
            <person name="Banfield J.F."/>
        </authorList>
    </citation>
    <scope>NUCLEOTIDE SEQUENCE [LARGE SCALE GENOMIC DNA]</scope>
</reference>
<comment type="caution">
    <text evidence="7">The sequence shown here is derived from an EMBL/GenBank/DDBJ whole genome shotgun (WGS) entry which is preliminary data.</text>
</comment>
<accession>A0A0G1BC12</accession>
<evidence type="ECO:0000313" key="7">
    <source>
        <dbReference type="EMBL" id="KKS70817.1"/>
    </source>
</evidence>
<dbReference type="CDD" id="cd01335">
    <property type="entry name" value="Radical_SAM"/>
    <property type="match status" value="1"/>
</dbReference>
<sequence length="522" mass="59650">MSDMKVASEKKILIINPPFYRLQNASLVHYPPGCCNVAAALEKAGFKSLIYNADYDPNKRTILGNTDHINVIALTKQYNNYLKRLNNDNDPIWKEIKQYLRNFNPDILIVSVFNTTITAGNKIAKMAKNLNSEVLTIFEGSTNRGLHCAIDPSVIGDFSVMDFALRREPEFTVAELVKEIDKQSFSTNKGKKDFSKIKGLSWKNEKGKVIHNEDRLPIADLDKLSFPARHLLDGYENMPPHTFQGIYGSRGCPFQCIFCGCHTSMGYKPRIRSAENMVAEIEKTYKEYKTRYFYICDDIFFIDKKRAQKFCRLLMKKKLPIFWSAQTRAEMVDESTLQLAKKAGLQHVAVGVEVGNPQIRQLIKKGNTVDDVRRCAKLLHKVGLRMVAFCIIGLPGEGEKEITDTVNLVKEIKPYIVYPYFPTPAAGTELASIVKEKNPEGLAQYRDRNHMDTSAPLADKMKLQDRKKVIEWAVGEFVKINKHSLVLDVVKRPKFYFALANDMNFFKHPKFFLGYIKDYLNV</sequence>
<dbReference type="GO" id="GO:0046872">
    <property type="term" value="F:metal ion binding"/>
    <property type="evidence" value="ECO:0007669"/>
    <property type="project" value="UniProtKB-KW"/>
</dbReference>
<gene>
    <name evidence="7" type="ORF">UV41_C0012G0007</name>
</gene>
<dbReference type="PANTHER" id="PTHR43409:SF16">
    <property type="entry name" value="SLR0320 PROTEIN"/>
    <property type="match status" value="1"/>
</dbReference>
<keyword evidence="3" id="KW-0479">Metal-binding</keyword>
<dbReference type="EMBL" id="LCEJ01000012">
    <property type="protein sequence ID" value="KKS70817.1"/>
    <property type="molecule type" value="Genomic_DNA"/>
</dbReference>
<protein>
    <submittedName>
        <fullName evidence="7">Protein involved in methylthiolation of isopentenylated A37 derivatives in tRNA</fullName>
    </submittedName>
</protein>
<dbReference type="GO" id="GO:0005829">
    <property type="term" value="C:cytosol"/>
    <property type="evidence" value="ECO:0007669"/>
    <property type="project" value="TreeGrafter"/>
</dbReference>
<dbReference type="GO" id="GO:0003824">
    <property type="term" value="F:catalytic activity"/>
    <property type="evidence" value="ECO:0007669"/>
    <property type="project" value="InterPro"/>
</dbReference>
<keyword evidence="2" id="KW-0949">S-adenosyl-L-methionine</keyword>
<dbReference type="InterPro" id="IPR058240">
    <property type="entry name" value="rSAM_sf"/>
</dbReference>
<dbReference type="Proteomes" id="UP000034785">
    <property type="component" value="Unassembled WGS sequence"/>
</dbReference>
<dbReference type="GO" id="GO:0051539">
    <property type="term" value="F:4 iron, 4 sulfur cluster binding"/>
    <property type="evidence" value="ECO:0007669"/>
    <property type="project" value="UniProtKB-KW"/>
</dbReference>
<dbReference type="SFLD" id="SFLDG01082">
    <property type="entry name" value="B12-binding_domain_containing"/>
    <property type="match status" value="1"/>
</dbReference>
<dbReference type="Gene3D" id="3.40.50.280">
    <property type="entry name" value="Cobalamin-binding domain"/>
    <property type="match status" value="1"/>
</dbReference>
<evidence type="ECO:0000313" key="8">
    <source>
        <dbReference type="Proteomes" id="UP000034785"/>
    </source>
</evidence>
<name>A0A0G1BC12_9BACT</name>
<dbReference type="InterPro" id="IPR034466">
    <property type="entry name" value="Methyltransferase_Class_B"/>
</dbReference>
<dbReference type="PROSITE" id="PS51918">
    <property type="entry name" value="RADICAL_SAM"/>
    <property type="match status" value="1"/>
</dbReference>
<dbReference type="AlphaFoldDB" id="A0A0G1BC12"/>
<dbReference type="SFLD" id="SFLDG01123">
    <property type="entry name" value="methyltransferase_(Class_B)"/>
    <property type="match status" value="1"/>
</dbReference>
<evidence type="ECO:0000256" key="2">
    <source>
        <dbReference type="ARBA" id="ARBA00022691"/>
    </source>
</evidence>
<proteinExistence type="predicted"/>
<evidence type="ECO:0000259" key="6">
    <source>
        <dbReference type="PROSITE" id="PS51918"/>
    </source>
</evidence>
<dbReference type="InterPro" id="IPR006638">
    <property type="entry name" value="Elp3/MiaA/NifB-like_rSAM"/>
</dbReference>
<dbReference type="Gene3D" id="3.80.30.20">
    <property type="entry name" value="tm_1862 like domain"/>
    <property type="match status" value="1"/>
</dbReference>
<keyword evidence="4" id="KW-0408">Iron</keyword>
<dbReference type="SUPFAM" id="SSF102114">
    <property type="entry name" value="Radical SAM enzymes"/>
    <property type="match status" value="1"/>
</dbReference>
<evidence type="ECO:0000256" key="1">
    <source>
        <dbReference type="ARBA" id="ARBA00001966"/>
    </source>
</evidence>
<keyword evidence="5" id="KW-0411">Iron-sulfur</keyword>
<dbReference type="InterPro" id="IPR007197">
    <property type="entry name" value="rSAM"/>
</dbReference>
<dbReference type="InterPro" id="IPR023404">
    <property type="entry name" value="rSAM_horseshoe"/>
</dbReference>